<feature type="transmembrane region" description="Helical" evidence="7">
    <location>
        <begin position="32"/>
        <end position="57"/>
    </location>
</feature>
<dbReference type="OrthoDB" id="5342292at2759"/>
<feature type="transmembrane region" description="Helical" evidence="7">
    <location>
        <begin position="267"/>
        <end position="291"/>
    </location>
</feature>
<reference evidence="9 10" key="1">
    <citation type="journal article" date="2018" name="Sci. Rep.">
        <title>Comparative genomics provides insights into the lifestyle and reveals functional heterogeneity of dark septate endophytic fungi.</title>
        <authorList>
            <person name="Knapp D.G."/>
            <person name="Nemeth J.B."/>
            <person name="Barry K."/>
            <person name="Hainaut M."/>
            <person name="Henrissat B."/>
            <person name="Johnson J."/>
            <person name="Kuo A."/>
            <person name="Lim J.H.P."/>
            <person name="Lipzen A."/>
            <person name="Nolan M."/>
            <person name="Ohm R.A."/>
            <person name="Tamas L."/>
            <person name="Grigoriev I.V."/>
            <person name="Spatafora J.W."/>
            <person name="Nagy L.G."/>
            <person name="Kovacs G.M."/>
        </authorList>
    </citation>
    <scope>NUCLEOTIDE SEQUENCE [LARGE SCALE GENOMIC DNA]</scope>
    <source>
        <strain evidence="9 10">DSE2036</strain>
    </source>
</reference>
<dbReference type="InterPro" id="IPR052337">
    <property type="entry name" value="SAT4-like"/>
</dbReference>
<dbReference type="AlphaFoldDB" id="A0A2V1E1X0"/>
<dbReference type="PANTHER" id="PTHR33048:SF160">
    <property type="entry name" value="SAT4 FAMILY MEMBRANE PROTEIN"/>
    <property type="match status" value="1"/>
</dbReference>
<gene>
    <name evidence="9" type="ORF">DM02DRAFT_696979</name>
</gene>
<dbReference type="InterPro" id="IPR049326">
    <property type="entry name" value="Rhodopsin_dom_fungi"/>
</dbReference>
<dbReference type="EMBL" id="KZ805329">
    <property type="protein sequence ID" value="PVI03644.1"/>
    <property type="molecule type" value="Genomic_DNA"/>
</dbReference>
<evidence type="ECO:0000256" key="7">
    <source>
        <dbReference type="SAM" id="Phobius"/>
    </source>
</evidence>
<evidence type="ECO:0000256" key="1">
    <source>
        <dbReference type="ARBA" id="ARBA00004141"/>
    </source>
</evidence>
<feature type="transmembrane region" description="Helical" evidence="7">
    <location>
        <begin position="147"/>
        <end position="171"/>
    </location>
</feature>
<dbReference type="Proteomes" id="UP000244855">
    <property type="component" value="Unassembled WGS sequence"/>
</dbReference>
<feature type="compositionally biased region" description="Low complexity" evidence="6">
    <location>
        <begin position="1"/>
        <end position="15"/>
    </location>
</feature>
<name>A0A2V1E1X0_9PLEO</name>
<comment type="subcellular location">
    <subcellularLocation>
        <location evidence="1">Membrane</location>
        <topology evidence="1">Multi-pass membrane protein</topology>
    </subcellularLocation>
</comment>
<dbReference type="GO" id="GO:0016020">
    <property type="term" value="C:membrane"/>
    <property type="evidence" value="ECO:0007669"/>
    <property type="project" value="UniProtKB-SubCell"/>
</dbReference>
<protein>
    <submittedName>
        <fullName evidence="9">Putative integral membrane protein</fullName>
    </submittedName>
</protein>
<keyword evidence="10" id="KW-1185">Reference proteome</keyword>
<evidence type="ECO:0000259" key="8">
    <source>
        <dbReference type="Pfam" id="PF20684"/>
    </source>
</evidence>
<feature type="transmembrane region" description="Helical" evidence="7">
    <location>
        <begin position="110"/>
        <end position="135"/>
    </location>
</feature>
<dbReference type="PANTHER" id="PTHR33048">
    <property type="entry name" value="PTH11-LIKE INTEGRAL MEMBRANE PROTEIN (AFU_ORTHOLOGUE AFUA_5G11245)"/>
    <property type="match status" value="1"/>
</dbReference>
<evidence type="ECO:0000313" key="9">
    <source>
        <dbReference type="EMBL" id="PVI03644.1"/>
    </source>
</evidence>
<evidence type="ECO:0000256" key="4">
    <source>
        <dbReference type="ARBA" id="ARBA00023136"/>
    </source>
</evidence>
<proteinExistence type="inferred from homology"/>
<evidence type="ECO:0000256" key="5">
    <source>
        <dbReference type="ARBA" id="ARBA00038359"/>
    </source>
</evidence>
<accession>A0A2V1E1X0</accession>
<dbReference type="STRING" id="97972.A0A2V1E1X0"/>
<feature type="region of interest" description="Disordered" evidence="6">
    <location>
        <begin position="300"/>
        <end position="325"/>
    </location>
</feature>
<evidence type="ECO:0000313" key="10">
    <source>
        <dbReference type="Proteomes" id="UP000244855"/>
    </source>
</evidence>
<comment type="similarity">
    <text evidence="5">Belongs to the SAT4 family.</text>
</comment>
<keyword evidence="3 7" id="KW-1133">Transmembrane helix</keyword>
<evidence type="ECO:0000256" key="3">
    <source>
        <dbReference type="ARBA" id="ARBA00022989"/>
    </source>
</evidence>
<feature type="region of interest" description="Disordered" evidence="6">
    <location>
        <begin position="1"/>
        <end position="28"/>
    </location>
</feature>
<keyword evidence="2 7" id="KW-0812">Transmembrane</keyword>
<sequence length="385" mass="43136">MASTTTASQSTFTPALTPPPGEHSDPEHPPSLAHVATITIAICAPIVTVFFVLRCYVRLYIKRLFTWEDLICIALWAGSIAFFGVTRNTMSHGGGMHMWDITPERSHDMAFWFNVSAIMYGFMIGLAKVAVLILYRRVFSPHKWSAFDITIIVLIAAIVGFYVSTSLVKIFECWPRNKIWNKSLPGKCVQMKWVLNMSGGFNAVSDWIILLLPIHAVMHLQLKKSKKILVFLAFTFGACAPIFATVGLVVRIRNTGNKDVSWKQPEILLWGAGELTSSVLILCFPELAALFRLSSYMKQNTPRKPGPATLKEWSQPRSKGPSDPYMTKSLMKGTINIDDGQYIELQDTENDVRVESHGKPGSRLDGRENQVLVQTEVRIETHHVV</sequence>
<feature type="transmembrane region" description="Helical" evidence="7">
    <location>
        <begin position="191"/>
        <end position="216"/>
    </location>
</feature>
<keyword evidence="4 7" id="KW-0472">Membrane</keyword>
<feature type="domain" description="Rhodopsin" evidence="8">
    <location>
        <begin position="53"/>
        <end position="292"/>
    </location>
</feature>
<feature type="transmembrane region" description="Helical" evidence="7">
    <location>
        <begin position="228"/>
        <end position="252"/>
    </location>
</feature>
<dbReference type="Pfam" id="PF20684">
    <property type="entry name" value="Fung_rhodopsin"/>
    <property type="match status" value="1"/>
</dbReference>
<evidence type="ECO:0000256" key="2">
    <source>
        <dbReference type="ARBA" id="ARBA00022692"/>
    </source>
</evidence>
<evidence type="ECO:0000256" key="6">
    <source>
        <dbReference type="SAM" id="MobiDB-lite"/>
    </source>
</evidence>
<organism evidence="9 10">
    <name type="scientific">Periconia macrospinosa</name>
    <dbReference type="NCBI Taxonomy" id="97972"/>
    <lineage>
        <taxon>Eukaryota</taxon>
        <taxon>Fungi</taxon>
        <taxon>Dikarya</taxon>
        <taxon>Ascomycota</taxon>
        <taxon>Pezizomycotina</taxon>
        <taxon>Dothideomycetes</taxon>
        <taxon>Pleosporomycetidae</taxon>
        <taxon>Pleosporales</taxon>
        <taxon>Massarineae</taxon>
        <taxon>Periconiaceae</taxon>
        <taxon>Periconia</taxon>
    </lineage>
</organism>